<dbReference type="PANTHER" id="PTHR47345">
    <property type="entry name" value="CUT9-INTERACTING PROTEIN SCN1"/>
    <property type="match status" value="1"/>
</dbReference>
<dbReference type="PANTHER" id="PTHR47345:SF1">
    <property type="entry name" value="CUT9-INTERACTING PROTEIN SCN1"/>
    <property type="match status" value="1"/>
</dbReference>
<dbReference type="InterPro" id="IPR053044">
    <property type="entry name" value="Metallo-hydrolase/TatD-type"/>
</dbReference>
<keyword evidence="3" id="KW-1185">Reference proteome</keyword>
<protein>
    <submittedName>
        <fullName evidence="2">Metallo-dependent hydrolase</fullName>
    </submittedName>
</protein>
<reference evidence="2 3" key="1">
    <citation type="journal article" date="2018" name="Front. Microbiol.">
        <title>Genome-Wide Analysis of Corynespora cassiicola Leaf Fall Disease Putative Effectors.</title>
        <authorList>
            <person name="Lopez D."/>
            <person name="Ribeiro S."/>
            <person name="Label P."/>
            <person name="Fumanal B."/>
            <person name="Venisse J.S."/>
            <person name="Kohler A."/>
            <person name="de Oliveira R.R."/>
            <person name="Labutti K."/>
            <person name="Lipzen A."/>
            <person name="Lail K."/>
            <person name="Bauer D."/>
            <person name="Ohm R.A."/>
            <person name="Barry K.W."/>
            <person name="Spatafora J."/>
            <person name="Grigoriev I.V."/>
            <person name="Martin F.M."/>
            <person name="Pujade-Renaud V."/>
        </authorList>
    </citation>
    <scope>NUCLEOTIDE SEQUENCE [LARGE SCALE GENOMIC DNA]</scope>
    <source>
        <strain evidence="2 3">Philippines</strain>
    </source>
</reference>
<feature type="compositionally biased region" description="Basic residues" evidence="1">
    <location>
        <begin position="240"/>
        <end position="249"/>
    </location>
</feature>
<feature type="region of interest" description="Disordered" evidence="1">
    <location>
        <begin position="239"/>
        <end position="282"/>
    </location>
</feature>
<dbReference type="Gene3D" id="3.20.20.140">
    <property type="entry name" value="Metal-dependent hydrolases"/>
    <property type="match status" value="1"/>
</dbReference>
<dbReference type="Proteomes" id="UP000240883">
    <property type="component" value="Unassembled WGS sequence"/>
</dbReference>
<dbReference type="InterPro" id="IPR001130">
    <property type="entry name" value="TatD-like"/>
</dbReference>
<dbReference type="Pfam" id="PF01026">
    <property type="entry name" value="TatD_DNase"/>
    <property type="match status" value="1"/>
</dbReference>
<evidence type="ECO:0000313" key="2">
    <source>
        <dbReference type="EMBL" id="PSN70632.1"/>
    </source>
</evidence>
<feature type="region of interest" description="Disordered" evidence="1">
    <location>
        <begin position="168"/>
        <end position="189"/>
    </location>
</feature>
<keyword evidence="2" id="KW-0378">Hydrolase</keyword>
<dbReference type="OrthoDB" id="413993at2759"/>
<evidence type="ECO:0000256" key="1">
    <source>
        <dbReference type="SAM" id="MobiDB-lite"/>
    </source>
</evidence>
<dbReference type="InterPro" id="IPR032466">
    <property type="entry name" value="Metal_Hydrolase"/>
</dbReference>
<accession>A0A2T2NYY7</accession>
<dbReference type="EMBL" id="KZ678131">
    <property type="protein sequence ID" value="PSN70632.1"/>
    <property type="molecule type" value="Genomic_DNA"/>
</dbReference>
<proteinExistence type="predicted"/>
<dbReference type="SUPFAM" id="SSF51556">
    <property type="entry name" value="Metallo-dependent hydrolases"/>
    <property type="match status" value="1"/>
</dbReference>
<dbReference type="AlphaFoldDB" id="A0A2T2NYY7"/>
<organism evidence="2 3">
    <name type="scientific">Corynespora cassiicola Philippines</name>
    <dbReference type="NCBI Taxonomy" id="1448308"/>
    <lineage>
        <taxon>Eukaryota</taxon>
        <taxon>Fungi</taxon>
        <taxon>Dikarya</taxon>
        <taxon>Ascomycota</taxon>
        <taxon>Pezizomycotina</taxon>
        <taxon>Dothideomycetes</taxon>
        <taxon>Pleosporomycetidae</taxon>
        <taxon>Pleosporales</taxon>
        <taxon>Corynesporascaceae</taxon>
        <taxon>Corynespora</taxon>
    </lineage>
</organism>
<gene>
    <name evidence="2" type="ORF">BS50DRAFT_570168</name>
</gene>
<feature type="compositionally biased region" description="Basic and acidic residues" evidence="1">
    <location>
        <begin position="168"/>
        <end position="184"/>
    </location>
</feature>
<name>A0A2T2NYY7_CORCC</name>
<evidence type="ECO:0000313" key="3">
    <source>
        <dbReference type="Proteomes" id="UP000240883"/>
    </source>
</evidence>
<sequence>MSQISSMPDMKTRVLTVMATRDQDQDLVSSVAETYGVKSPNPSAWSKDECIVPCFGWHPWFGHQMYISPALEEKGISVIMQDAAADEKEENLQGEDKIKHYQNVLLPTSSEPSEEYRQIYMSFPDPMPFSKFLRECRSHLEKHPYALVGEIGLDKAFRIPLAWASDSESKRDDSLTPGGREGRRLSPFRTNPKHLTAIFKLQLQLAGAMRRAVSVHGVQCAGLVYQAIADTWRGHENRTLSKRQKKKRGQDHPSVDAEGQEEEEEEEEEKKKAGSDKPLPYPPRICLHSYSGRADSFNEYLNPKNPAEIYASFSTAINLGDDIDGPIPDNFEKVIKFVPDNMLLVESDLHTAGGEMDRRMEDIVRKICRIKGWGLEEGVQTLGRNWRRFVFGTVEEG</sequence>
<feature type="compositionally biased region" description="Acidic residues" evidence="1">
    <location>
        <begin position="258"/>
        <end position="268"/>
    </location>
</feature>
<dbReference type="GO" id="GO:0016788">
    <property type="term" value="F:hydrolase activity, acting on ester bonds"/>
    <property type="evidence" value="ECO:0007669"/>
    <property type="project" value="InterPro"/>
</dbReference>